<dbReference type="AlphaFoldDB" id="A0A081BNH3"/>
<dbReference type="InterPro" id="IPR036907">
    <property type="entry name" value="5'-Nucleotdase_C_sf"/>
</dbReference>
<keyword evidence="1 2" id="KW-0732">Signal</keyword>
<dbReference type="GO" id="GO:0030288">
    <property type="term" value="C:outer membrane-bounded periplasmic space"/>
    <property type="evidence" value="ECO:0007669"/>
    <property type="project" value="TreeGrafter"/>
</dbReference>
<dbReference type="GO" id="GO:0000166">
    <property type="term" value="F:nucleotide binding"/>
    <property type="evidence" value="ECO:0007669"/>
    <property type="project" value="UniProtKB-KW"/>
</dbReference>
<dbReference type="InterPro" id="IPR008334">
    <property type="entry name" value="5'-Nucleotdase_C"/>
</dbReference>
<evidence type="ECO:0000259" key="3">
    <source>
        <dbReference type="Pfam" id="PF00149"/>
    </source>
</evidence>
<dbReference type="GO" id="GO:0009166">
    <property type="term" value="P:nucleotide catabolic process"/>
    <property type="evidence" value="ECO:0007669"/>
    <property type="project" value="InterPro"/>
</dbReference>
<feature type="domain" description="Calcineurin-like phosphoesterase" evidence="3">
    <location>
        <begin position="34"/>
        <end position="255"/>
    </location>
</feature>
<reference evidence="5" key="1">
    <citation type="journal article" date="2015" name="PeerJ">
        <title>First genomic representation of candidate bacterial phylum KSB3 points to enhanced environmental sensing as a trigger of wastewater bulking.</title>
        <authorList>
            <person name="Sekiguchi Y."/>
            <person name="Ohashi A."/>
            <person name="Parks D.H."/>
            <person name="Yamauchi T."/>
            <person name="Tyson G.W."/>
            <person name="Hugenholtz P."/>
        </authorList>
    </citation>
    <scope>NUCLEOTIDE SEQUENCE [LARGE SCALE GENOMIC DNA]</scope>
</reference>
<dbReference type="GO" id="GO:0008768">
    <property type="term" value="F:UDP-sugar diphosphatase activity"/>
    <property type="evidence" value="ECO:0007669"/>
    <property type="project" value="TreeGrafter"/>
</dbReference>
<dbReference type="SUPFAM" id="SSF55816">
    <property type="entry name" value="5'-nucleotidase (syn. UDP-sugar hydrolase), C-terminal domain"/>
    <property type="match status" value="1"/>
</dbReference>
<evidence type="ECO:0000256" key="2">
    <source>
        <dbReference type="RuleBase" id="RU362119"/>
    </source>
</evidence>
<sequence>MKLMKQWQRCCCLVSSLLILNLCPTVSFAATYQLTILHTNDHHGHFLKFNPYPVMDVGGLAAQSTLVNIVRAEVEEQGGHVLLLSAGDVNTGIPESDLLDAEPDFKLMSTIGYDAMTLGNHEFDKPREVLLKQQEWATFPFLAANIVKKDSGETLVEPYIIKEFDGLKVAILGLTTEETPILTFPEYTADLKFTSVIETAKALVPKLREEADIVIALTHLGFSEDSGGGYKSPGDLKLAKEVPGIDVIVGGHSHTELKEAQIVNKTLIVQAGEWSQNVGRLDLKIDTDAPEKITESAYRLIPVNMKKRVKYHDKTYYMFVDKGYIEDQEMLDAITPYAEQAGKLLDQPVGEAVNVLDGLKEKVRFEETNLANLVTDAMRAKTGAEIALQNGGGIRADIAPGPVTYKDILTIQPFGNTLVVLDMTGQQIMDTLAYAATVEPGNGAFLQVSGLKWTNNKGVAENVMVGDKPLDLQKTYKVVTNNFMAAGGDGYKMLKDLPQVNTGFVDADAVKEYIQKAGKVDPKVEGRLTIIK</sequence>
<dbReference type="Gene3D" id="3.60.21.10">
    <property type="match status" value="1"/>
</dbReference>
<dbReference type="SUPFAM" id="SSF56300">
    <property type="entry name" value="Metallo-dependent phosphatases"/>
    <property type="match status" value="1"/>
</dbReference>
<dbReference type="Pfam" id="PF02872">
    <property type="entry name" value="5_nucleotid_C"/>
    <property type="match status" value="1"/>
</dbReference>
<dbReference type="InterPro" id="IPR006146">
    <property type="entry name" value="5'-Nucleotdase_CS"/>
</dbReference>
<dbReference type="InterPro" id="IPR029052">
    <property type="entry name" value="Metallo-depent_PP-like"/>
</dbReference>
<dbReference type="PANTHER" id="PTHR11575:SF24">
    <property type="entry name" value="5'-NUCLEOTIDASE"/>
    <property type="match status" value="1"/>
</dbReference>
<dbReference type="PROSITE" id="PS00785">
    <property type="entry name" value="5_NUCLEOTIDASE_1"/>
    <property type="match status" value="1"/>
</dbReference>
<organism evidence="5">
    <name type="scientific">Candidatus Moduliflexus flocculans</name>
    <dbReference type="NCBI Taxonomy" id="1499966"/>
    <lineage>
        <taxon>Bacteria</taxon>
        <taxon>Candidatus Moduliflexota</taxon>
        <taxon>Candidatus Moduliflexia</taxon>
        <taxon>Candidatus Moduliflexales</taxon>
        <taxon>Candidatus Moduliflexaceae</taxon>
    </lineage>
</organism>
<dbReference type="GO" id="GO:0008253">
    <property type="term" value="F:5'-nucleotidase activity"/>
    <property type="evidence" value="ECO:0007669"/>
    <property type="project" value="TreeGrafter"/>
</dbReference>
<gene>
    <name evidence="5" type="ORF">U14_03185</name>
</gene>
<keyword evidence="2" id="KW-0378">Hydrolase</keyword>
<proteinExistence type="inferred from homology"/>
<dbReference type="InterPro" id="IPR006179">
    <property type="entry name" value="5_nucleotidase/apyrase"/>
</dbReference>
<evidence type="ECO:0000256" key="1">
    <source>
        <dbReference type="ARBA" id="ARBA00022729"/>
    </source>
</evidence>
<keyword evidence="6" id="KW-1185">Reference proteome</keyword>
<dbReference type="EMBL" id="DF820458">
    <property type="protein sequence ID" value="GAK51939.1"/>
    <property type="molecule type" value="Genomic_DNA"/>
</dbReference>
<name>A0A081BNH3_9BACT</name>
<keyword evidence="2" id="KW-0547">Nucleotide-binding</keyword>
<dbReference type="Pfam" id="PF00149">
    <property type="entry name" value="Metallophos"/>
    <property type="match status" value="1"/>
</dbReference>
<feature type="domain" description="5'-Nucleotidase C-terminal" evidence="4">
    <location>
        <begin position="361"/>
        <end position="496"/>
    </location>
</feature>
<dbReference type="PROSITE" id="PS00786">
    <property type="entry name" value="5_NUCLEOTIDASE_2"/>
    <property type="match status" value="1"/>
</dbReference>
<dbReference type="GO" id="GO:0046872">
    <property type="term" value="F:metal ion binding"/>
    <property type="evidence" value="ECO:0007669"/>
    <property type="project" value="InterPro"/>
</dbReference>
<feature type="chain" id="PRO_5001755263" evidence="2">
    <location>
        <begin position="30"/>
        <end position="532"/>
    </location>
</feature>
<evidence type="ECO:0000313" key="5">
    <source>
        <dbReference type="EMBL" id="GAK51939.1"/>
    </source>
</evidence>
<comment type="similarity">
    <text evidence="2">Belongs to the 5'-nucleotidase family.</text>
</comment>
<dbReference type="PRINTS" id="PR01607">
    <property type="entry name" value="APYRASEFAMLY"/>
</dbReference>
<dbReference type="InterPro" id="IPR004843">
    <property type="entry name" value="Calcineurin-like_PHP"/>
</dbReference>
<feature type="signal peptide" evidence="2">
    <location>
        <begin position="1"/>
        <end position="29"/>
    </location>
</feature>
<dbReference type="Gene3D" id="3.90.780.10">
    <property type="entry name" value="5'-Nucleotidase, C-terminal domain"/>
    <property type="match status" value="1"/>
</dbReference>
<evidence type="ECO:0000259" key="4">
    <source>
        <dbReference type="Pfam" id="PF02872"/>
    </source>
</evidence>
<dbReference type="Proteomes" id="UP000030700">
    <property type="component" value="Unassembled WGS sequence"/>
</dbReference>
<protein>
    <submittedName>
        <fullName evidence="5">5'-Nucleotidase domain protein</fullName>
    </submittedName>
</protein>
<dbReference type="PANTHER" id="PTHR11575">
    <property type="entry name" value="5'-NUCLEOTIDASE-RELATED"/>
    <property type="match status" value="1"/>
</dbReference>
<dbReference type="HOGENOM" id="CLU_005854_7_3_0"/>
<accession>A0A081BNH3</accession>
<evidence type="ECO:0000313" key="6">
    <source>
        <dbReference type="Proteomes" id="UP000030700"/>
    </source>
</evidence>
<dbReference type="STRING" id="1499966.U14_03185"/>